<evidence type="ECO:0000256" key="2">
    <source>
        <dbReference type="ARBA" id="ARBA00022927"/>
    </source>
</evidence>
<keyword evidence="5" id="KW-1185">Reference proteome</keyword>
<organism evidence="4 5">
    <name type="scientific">Thiohalorhabdus methylotrophus</name>
    <dbReference type="NCBI Taxonomy" id="3242694"/>
    <lineage>
        <taxon>Bacteria</taxon>
        <taxon>Pseudomonadati</taxon>
        <taxon>Pseudomonadota</taxon>
        <taxon>Gammaproteobacteria</taxon>
        <taxon>Thiohalorhabdales</taxon>
        <taxon>Thiohalorhabdaceae</taxon>
        <taxon>Thiohalorhabdus</taxon>
    </lineage>
</organism>
<evidence type="ECO:0000256" key="3">
    <source>
        <dbReference type="SAM" id="MobiDB-lite"/>
    </source>
</evidence>
<reference evidence="4 5" key="1">
    <citation type="submission" date="2024-08" db="EMBL/GenBank/DDBJ databases">
        <title>Whole-genome sequencing of halo(alkali)philic microorganisms from hypersaline lakes.</title>
        <authorList>
            <person name="Sorokin D.Y."/>
            <person name="Merkel A.Y."/>
            <person name="Messina E."/>
            <person name="Yakimov M."/>
        </authorList>
    </citation>
    <scope>NUCLEOTIDE SEQUENCE [LARGE SCALE GENOMIC DNA]</scope>
    <source>
        <strain evidence="4 5">Cl-TMA</strain>
    </source>
</reference>
<comment type="caution">
    <text evidence="4">The sequence shown here is derived from an EMBL/GenBank/DDBJ whole genome shotgun (WGS) entry which is preliminary data.</text>
</comment>
<dbReference type="PANTHER" id="PTHR34982:SF1">
    <property type="entry name" value="FLAGELLAR ASSEMBLY PROTEIN FLIH"/>
    <property type="match status" value="1"/>
</dbReference>
<gene>
    <name evidence="4" type="ORF">ACERLL_11800</name>
</gene>
<dbReference type="RefSeq" id="WP_373656297.1">
    <property type="nucleotide sequence ID" value="NZ_JBGUAW010000007.1"/>
</dbReference>
<accession>A0ABV4TZJ5</accession>
<protein>
    <recommendedName>
        <fullName evidence="6">Flagellar assembly protein FliH</fullName>
    </recommendedName>
</protein>
<sequence length="266" mass="29753">MAKTRFTPLQFRTQIHQQEEEPSGYEWLADLDEPREEPGQQPFHPGLEYQKSGAEKNRARAKAAPAPEQQPREAEAEEASHGVDPEELERLREEARQEGYNAGLLEGREKGEAEGREAMERVQSTFLDSFEQALKTLTEGQPESVTHWQEPLEGLIRTVCERVLRTALSEDLSGYLERLIVAALEEMDAGSEVRVTLGEVTPGLVEEMRERLASEPGMEKLRLHMEAGQPADFVRIETEYGVIQTTLESQLNRAAGEAARAAAGSE</sequence>
<dbReference type="EMBL" id="JBGUAW010000007">
    <property type="protein sequence ID" value="MFA9461510.1"/>
    <property type="molecule type" value="Genomic_DNA"/>
</dbReference>
<keyword evidence="2" id="KW-0653">Protein transport</keyword>
<dbReference type="Proteomes" id="UP001575181">
    <property type="component" value="Unassembled WGS sequence"/>
</dbReference>
<feature type="compositionally biased region" description="Basic and acidic residues" evidence="3">
    <location>
        <begin position="70"/>
        <end position="89"/>
    </location>
</feature>
<evidence type="ECO:0000313" key="4">
    <source>
        <dbReference type="EMBL" id="MFA9461510.1"/>
    </source>
</evidence>
<feature type="region of interest" description="Disordered" evidence="3">
    <location>
        <begin position="1"/>
        <end position="89"/>
    </location>
</feature>
<dbReference type="InterPro" id="IPR051472">
    <property type="entry name" value="T3SS_Stator/FliH"/>
</dbReference>
<keyword evidence="1" id="KW-0813">Transport</keyword>
<dbReference type="PANTHER" id="PTHR34982">
    <property type="entry name" value="YOP PROTEINS TRANSLOCATION PROTEIN L"/>
    <property type="match status" value="1"/>
</dbReference>
<name>A0ABV4TZJ5_9GAMM</name>
<evidence type="ECO:0000256" key="1">
    <source>
        <dbReference type="ARBA" id="ARBA00022448"/>
    </source>
</evidence>
<proteinExistence type="predicted"/>
<evidence type="ECO:0000313" key="5">
    <source>
        <dbReference type="Proteomes" id="UP001575181"/>
    </source>
</evidence>
<evidence type="ECO:0008006" key="6">
    <source>
        <dbReference type="Google" id="ProtNLM"/>
    </source>
</evidence>